<evidence type="ECO:0000313" key="3">
    <source>
        <dbReference type="Proteomes" id="UP000230750"/>
    </source>
</evidence>
<keyword evidence="1" id="KW-1133">Transmembrane helix</keyword>
<proteinExistence type="predicted"/>
<name>A0A2G8KH40_STIJA</name>
<keyword evidence="3" id="KW-1185">Reference proteome</keyword>
<dbReference type="AlphaFoldDB" id="A0A2G8KH40"/>
<reference evidence="2 3" key="1">
    <citation type="journal article" date="2017" name="PLoS Biol.">
        <title>The sea cucumber genome provides insights into morphological evolution and visceral regeneration.</title>
        <authorList>
            <person name="Zhang X."/>
            <person name="Sun L."/>
            <person name="Yuan J."/>
            <person name="Sun Y."/>
            <person name="Gao Y."/>
            <person name="Zhang L."/>
            <person name="Li S."/>
            <person name="Dai H."/>
            <person name="Hamel J.F."/>
            <person name="Liu C."/>
            <person name="Yu Y."/>
            <person name="Liu S."/>
            <person name="Lin W."/>
            <person name="Guo K."/>
            <person name="Jin S."/>
            <person name="Xu P."/>
            <person name="Storey K.B."/>
            <person name="Huan P."/>
            <person name="Zhang T."/>
            <person name="Zhou Y."/>
            <person name="Zhang J."/>
            <person name="Lin C."/>
            <person name="Li X."/>
            <person name="Xing L."/>
            <person name="Huo D."/>
            <person name="Sun M."/>
            <person name="Wang L."/>
            <person name="Mercier A."/>
            <person name="Li F."/>
            <person name="Yang H."/>
            <person name="Xiang J."/>
        </authorList>
    </citation>
    <scope>NUCLEOTIDE SEQUENCE [LARGE SCALE GENOMIC DNA]</scope>
    <source>
        <strain evidence="2">Shaxun</strain>
        <tissue evidence="2">Muscle</tissue>
    </source>
</reference>
<dbReference type="InterPro" id="IPR037185">
    <property type="entry name" value="EmrE-like"/>
</dbReference>
<feature type="transmembrane region" description="Helical" evidence="1">
    <location>
        <begin position="240"/>
        <end position="259"/>
    </location>
</feature>
<accession>A0A2G8KH40</accession>
<evidence type="ECO:0000313" key="2">
    <source>
        <dbReference type="EMBL" id="PIK47285.1"/>
    </source>
</evidence>
<feature type="transmembrane region" description="Helical" evidence="1">
    <location>
        <begin position="100"/>
        <end position="121"/>
    </location>
</feature>
<dbReference type="EMBL" id="MRZV01000591">
    <property type="protein sequence ID" value="PIK47285.1"/>
    <property type="molecule type" value="Genomic_DNA"/>
</dbReference>
<feature type="transmembrane region" description="Helical" evidence="1">
    <location>
        <begin position="141"/>
        <end position="162"/>
    </location>
</feature>
<keyword evidence="1" id="KW-0812">Transmembrane</keyword>
<comment type="caution">
    <text evidence="2">The sequence shown here is derived from an EMBL/GenBank/DDBJ whole genome shotgun (WGS) entry which is preliminary data.</text>
</comment>
<feature type="transmembrane region" description="Helical" evidence="1">
    <location>
        <begin position="171"/>
        <end position="199"/>
    </location>
</feature>
<dbReference type="OrthoDB" id="8300370at2759"/>
<keyword evidence="1" id="KW-0472">Membrane</keyword>
<feature type="transmembrane region" description="Helical" evidence="1">
    <location>
        <begin position="205"/>
        <end position="228"/>
    </location>
</feature>
<dbReference type="Proteomes" id="UP000230750">
    <property type="component" value="Unassembled WGS sequence"/>
</dbReference>
<protein>
    <submittedName>
        <fullName evidence="2">Putative solute carrier family 35 member G1</fullName>
    </submittedName>
</protein>
<organism evidence="2 3">
    <name type="scientific">Stichopus japonicus</name>
    <name type="common">Sea cucumber</name>
    <dbReference type="NCBI Taxonomy" id="307972"/>
    <lineage>
        <taxon>Eukaryota</taxon>
        <taxon>Metazoa</taxon>
        <taxon>Echinodermata</taxon>
        <taxon>Eleutherozoa</taxon>
        <taxon>Echinozoa</taxon>
        <taxon>Holothuroidea</taxon>
        <taxon>Aspidochirotacea</taxon>
        <taxon>Aspidochirotida</taxon>
        <taxon>Stichopodidae</taxon>
        <taxon>Apostichopus</taxon>
    </lineage>
</organism>
<sequence length="274" mass="30408">MSNLTYEFDNRTIEIEEADEKEEIDETVLQRSLEEVTLKRSSHGIAESSQPSLKQHNIVEDDSMRVSLEKTENFDSEGQATYCPMLAWISNIFKLIFGRVGVMLGFLAALSYSAFAGVVFISRPTILFRETDASLYENGELWIGVLLALGSALGIAFILTVFRKLSQIGIFIYMSILSGGIFTTATNAVICTAMGNWTVPTSRDWLLATAAGCCYFTAQTCIVVALTLESAPTINVMSSVEIVFSFIWQFVFLRVFPLWTSYVGATLLTVATWE</sequence>
<gene>
    <name evidence="2" type="ORF">BSL78_15863</name>
</gene>
<dbReference type="SUPFAM" id="SSF103481">
    <property type="entry name" value="Multidrug resistance efflux transporter EmrE"/>
    <property type="match status" value="1"/>
</dbReference>
<evidence type="ECO:0000256" key="1">
    <source>
        <dbReference type="SAM" id="Phobius"/>
    </source>
</evidence>